<dbReference type="CDD" id="cd16914">
    <property type="entry name" value="EcfT"/>
    <property type="match status" value="1"/>
</dbReference>
<sequence length="221" mass="25617">MNASQRLYLSLLISLEVALTQSFTLNVVLYVFFIGLLLFQGIRIQRILRYFFIALLPTLATFWSFYLYSVGNLSERLHTAYMMGSRVGLFIFVGAWLTNAVSPSVLLKSLEENLKLSATFIYGMLAALNFIPRFKQTFRSIQAASYMRGQAVHWYQPTLYFKALIHAIRWSEMLAMAMTSHGFQEGAVRTRYRSYPYQKFGFVWIALIMCSTFIVLYLSQY</sequence>
<evidence type="ECO:0000256" key="1">
    <source>
        <dbReference type="ARBA" id="ARBA00004141"/>
    </source>
</evidence>
<dbReference type="Proteomes" id="UP000199376">
    <property type="component" value="Unassembled WGS sequence"/>
</dbReference>
<proteinExistence type="predicted"/>
<keyword evidence="3 5" id="KW-1133">Transmembrane helix</keyword>
<evidence type="ECO:0000256" key="5">
    <source>
        <dbReference type="SAM" id="Phobius"/>
    </source>
</evidence>
<organism evidence="6 7">
    <name type="scientific">Fructobacillus durionis</name>
    <dbReference type="NCBI Taxonomy" id="283737"/>
    <lineage>
        <taxon>Bacteria</taxon>
        <taxon>Bacillati</taxon>
        <taxon>Bacillota</taxon>
        <taxon>Bacilli</taxon>
        <taxon>Lactobacillales</taxon>
        <taxon>Lactobacillaceae</taxon>
        <taxon>Fructobacillus</taxon>
    </lineage>
</organism>
<evidence type="ECO:0000313" key="7">
    <source>
        <dbReference type="Proteomes" id="UP000199376"/>
    </source>
</evidence>
<evidence type="ECO:0000256" key="3">
    <source>
        <dbReference type="ARBA" id="ARBA00022989"/>
    </source>
</evidence>
<dbReference type="InterPro" id="IPR003339">
    <property type="entry name" value="ABC/ECF_trnsptr_transmembrane"/>
</dbReference>
<dbReference type="GO" id="GO:0005886">
    <property type="term" value="C:plasma membrane"/>
    <property type="evidence" value="ECO:0007669"/>
    <property type="project" value="UniProtKB-ARBA"/>
</dbReference>
<reference evidence="6 7" key="1">
    <citation type="submission" date="2016-10" db="EMBL/GenBank/DDBJ databases">
        <authorList>
            <person name="de Groot N.N."/>
        </authorList>
    </citation>
    <scope>NUCLEOTIDE SEQUENCE [LARGE SCALE GENOMIC DNA]</scope>
    <source>
        <strain evidence="6 7">DSM 19113</strain>
    </source>
</reference>
<dbReference type="Pfam" id="PF02361">
    <property type="entry name" value="CbiQ"/>
    <property type="match status" value="1"/>
</dbReference>
<keyword evidence="2 5" id="KW-0812">Transmembrane</keyword>
<dbReference type="RefSeq" id="WP_091501734.1">
    <property type="nucleotide sequence ID" value="NZ_FOLI01000001.1"/>
</dbReference>
<feature type="transmembrane region" description="Helical" evidence="5">
    <location>
        <begin position="114"/>
        <end position="131"/>
    </location>
</feature>
<keyword evidence="7" id="KW-1185">Reference proteome</keyword>
<feature type="transmembrane region" description="Helical" evidence="5">
    <location>
        <begin position="7"/>
        <end position="35"/>
    </location>
</feature>
<accession>A0A1I1ESL5</accession>
<feature type="transmembrane region" description="Helical" evidence="5">
    <location>
        <begin position="47"/>
        <end position="68"/>
    </location>
</feature>
<evidence type="ECO:0000256" key="2">
    <source>
        <dbReference type="ARBA" id="ARBA00022692"/>
    </source>
</evidence>
<feature type="transmembrane region" description="Helical" evidence="5">
    <location>
        <begin position="200"/>
        <end position="219"/>
    </location>
</feature>
<protein>
    <submittedName>
        <fullName evidence="6">Energy-coupling factor transport system permease protein</fullName>
    </submittedName>
</protein>
<evidence type="ECO:0000313" key="6">
    <source>
        <dbReference type="EMBL" id="SFB87893.1"/>
    </source>
</evidence>
<dbReference type="STRING" id="283737.SAMN05660453_0530"/>
<dbReference type="AlphaFoldDB" id="A0A1I1ESL5"/>
<dbReference type="OrthoDB" id="92887at2"/>
<keyword evidence="4 5" id="KW-0472">Membrane</keyword>
<name>A0A1I1ESL5_9LACO</name>
<evidence type="ECO:0000256" key="4">
    <source>
        <dbReference type="ARBA" id="ARBA00023136"/>
    </source>
</evidence>
<feature type="transmembrane region" description="Helical" evidence="5">
    <location>
        <begin position="80"/>
        <end position="102"/>
    </location>
</feature>
<dbReference type="EMBL" id="FOLI01000001">
    <property type="protein sequence ID" value="SFB87893.1"/>
    <property type="molecule type" value="Genomic_DNA"/>
</dbReference>
<comment type="subcellular location">
    <subcellularLocation>
        <location evidence="1">Membrane</location>
        <topology evidence="1">Multi-pass membrane protein</topology>
    </subcellularLocation>
</comment>
<gene>
    <name evidence="6" type="ORF">SAMN05660453_0530</name>
</gene>